<feature type="transmembrane region" description="Helical" evidence="1">
    <location>
        <begin position="83"/>
        <end position="101"/>
    </location>
</feature>
<dbReference type="Pfam" id="PF06197">
    <property type="entry name" value="DUF998"/>
    <property type="match status" value="1"/>
</dbReference>
<gene>
    <name evidence="2" type="ORF">EV646_10381</name>
</gene>
<sequence length="217" mass="22589">MVAVPYRLMRNVMIAAGVLYCSLLLEIAAGFPLNVHYSFLSELGARDQPTSPYARAMDLGASVLLLLAAILGRPAARMNREVAGLLISAAVFGAGTLFDSFSPMDCAPSANPSCHDSGTAALLHEITSTIAGVGSVVMGIFALLVLGRLGWGGPWSRVLAASAAGVAVTQAWLGIETGLEVFTGDLHPPGILQRVSVLLTCLMLATALPGLRQAFLR</sequence>
<feature type="transmembrane region" description="Helical" evidence="1">
    <location>
        <begin position="158"/>
        <end position="175"/>
    </location>
</feature>
<dbReference type="AlphaFoldDB" id="A0A4R2IU55"/>
<feature type="transmembrane region" description="Helical" evidence="1">
    <location>
        <begin position="53"/>
        <end position="71"/>
    </location>
</feature>
<dbReference type="EMBL" id="SLWR01000003">
    <property type="protein sequence ID" value="TCO49103.1"/>
    <property type="molecule type" value="Genomic_DNA"/>
</dbReference>
<evidence type="ECO:0000313" key="3">
    <source>
        <dbReference type="Proteomes" id="UP000295573"/>
    </source>
</evidence>
<feature type="transmembrane region" description="Helical" evidence="1">
    <location>
        <begin position="191"/>
        <end position="211"/>
    </location>
</feature>
<evidence type="ECO:0000313" key="2">
    <source>
        <dbReference type="EMBL" id="TCO49103.1"/>
    </source>
</evidence>
<keyword evidence="1" id="KW-0472">Membrane</keyword>
<name>A0A4R2IU55_9ACTN</name>
<keyword evidence="1" id="KW-0812">Transmembrane</keyword>
<organism evidence="2 3">
    <name type="scientific">Kribbella antiqua</name>
    <dbReference type="NCBI Taxonomy" id="2512217"/>
    <lineage>
        <taxon>Bacteria</taxon>
        <taxon>Bacillati</taxon>
        <taxon>Actinomycetota</taxon>
        <taxon>Actinomycetes</taxon>
        <taxon>Propionibacteriales</taxon>
        <taxon>Kribbellaceae</taxon>
        <taxon>Kribbella</taxon>
    </lineage>
</organism>
<keyword evidence="3" id="KW-1185">Reference proteome</keyword>
<dbReference type="InterPro" id="IPR009339">
    <property type="entry name" value="DUF998"/>
</dbReference>
<dbReference type="Proteomes" id="UP000295573">
    <property type="component" value="Unassembled WGS sequence"/>
</dbReference>
<evidence type="ECO:0000256" key="1">
    <source>
        <dbReference type="SAM" id="Phobius"/>
    </source>
</evidence>
<comment type="caution">
    <text evidence="2">The sequence shown here is derived from an EMBL/GenBank/DDBJ whole genome shotgun (WGS) entry which is preliminary data.</text>
</comment>
<proteinExistence type="predicted"/>
<protein>
    <submittedName>
        <fullName evidence="2">Uncharacterized protein DUF998</fullName>
    </submittedName>
</protein>
<accession>A0A4R2IU55</accession>
<feature type="transmembrane region" description="Helical" evidence="1">
    <location>
        <begin position="12"/>
        <end position="33"/>
    </location>
</feature>
<feature type="transmembrane region" description="Helical" evidence="1">
    <location>
        <begin position="121"/>
        <end position="146"/>
    </location>
</feature>
<dbReference type="RefSeq" id="WP_158290936.1">
    <property type="nucleotide sequence ID" value="NZ_SLWR01000003.1"/>
</dbReference>
<dbReference type="OrthoDB" id="3820738at2"/>
<keyword evidence="1" id="KW-1133">Transmembrane helix</keyword>
<reference evidence="2 3" key="1">
    <citation type="journal article" date="2015" name="Stand. Genomic Sci.">
        <title>Genomic Encyclopedia of Bacterial and Archaeal Type Strains, Phase III: the genomes of soil and plant-associated and newly described type strains.</title>
        <authorList>
            <person name="Whitman W.B."/>
            <person name="Woyke T."/>
            <person name="Klenk H.P."/>
            <person name="Zhou Y."/>
            <person name="Lilburn T.G."/>
            <person name="Beck B.J."/>
            <person name="De Vos P."/>
            <person name="Vandamme P."/>
            <person name="Eisen J.A."/>
            <person name="Garrity G."/>
            <person name="Hugenholtz P."/>
            <person name="Kyrpides N.C."/>
        </authorList>
    </citation>
    <scope>NUCLEOTIDE SEQUENCE [LARGE SCALE GENOMIC DNA]</scope>
    <source>
        <strain evidence="2 3">VKM Ac-2541</strain>
    </source>
</reference>